<evidence type="ECO:0000256" key="3">
    <source>
        <dbReference type="ARBA" id="ARBA00022801"/>
    </source>
</evidence>
<comment type="caution">
    <text evidence="6">The sequence shown here is derived from an EMBL/GenBank/DDBJ whole genome shotgun (WGS) entry which is preliminary data.</text>
</comment>
<evidence type="ECO:0000313" key="7">
    <source>
        <dbReference type="Proteomes" id="UP000327000"/>
    </source>
</evidence>
<keyword evidence="3 6" id="KW-0378">Hydrolase</keyword>
<sequence>MTPLRRAAAALTAAACLAALPAVAEAGTGTGAGEDTGTSAGLARYQHQRPDWKSCLQGPDDETGRALERAGARCATISVPLDYSDPGGRTITLAVSRIKATDTAHRVGALLVNNGGPGGPSLGLAAGIRQVMKDVGERYDVVGMDPRFVGRSTPLDCHWPTGTWLRSAGSDRRSFDRQAAFQRDLAERCGRAAGDVLPYVTTRDTARDMDVVRAVLGERRISYLGYSYGTYLGTVYTQLFPGRTDRVVLDGAIDPRAYSPRLLATAIDANERALEHWADWTARRDARYGLGRTRAQVLATIDGIVRTAAHRPLALRAEARTYRVDDTVVPSLLFGALADDRDPNRADLADAVATLHRAARGGTVEASGQLADILAATLSDAASASGSVQAAILCGDVAAPRDPETYRRAVEDSRAAHPLFGPLAHNTNPCAFWPRAPRERPTEVHADAPALIVAATGDPRTPYAGGQALHGLLPSSRLVTVEGADHHGLYGEYGNACVDGRVNAYLATGRLPATDATCPK</sequence>
<feature type="chain" id="PRO_5024872727" evidence="4">
    <location>
        <begin position="25"/>
        <end position="520"/>
    </location>
</feature>
<dbReference type="InterPro" id="IPR029058">
    <property type="entry name" value="AB_hydrolase_fold"/>
</dbReference>
<protein>
    <submittedName>
        <fullName evidence="6">Alpha/beta hydrolase</fullName>
    </submittedName>
</protein>
<dbReference type="SUPFAM" id="SSF53474">
    <property type="entry name" value="alpha/beta-Hydrolases"/>
    <property type="match status" value="1"/>
</dbReference>
<evidence type="ECO:0000259" key="5">
    <source>
        <dbReference type="Pfam" id="PF08386"/>
    </source>
</evidence>
<dbReference type="PANTHER" id="PTHR43248">
    <property type="entry name" value="2-SUCCINYL-6-HYDROXY-2,4-CYCLOHEXADIENE-1-CARBOXYLATE SYNTHASE"/>
    <property type="match status" value="1"/>
</dbReference>
<feature type="signal peptide" evidence="4">
    <location>
        <begin position="1"/>
        <end position="24"/>
    </location>
</feature>
<dbReference type="InterPro" id="IPR013595">
    <property type="entry name" value="Pept_S33_TAP-like_C"/>
</dbReference>
<organism evidence="6 7">
    <name type="scientific">Streptomyces mobaraensis</name>
    <name type="common">Streptoverticillium mobaraense</name>
    <dbReference type="NCBI Taxonomy" id="35621"/>
    <lineage>
        <taxon>Bacteria</taxon>
        <taxon>Bacillati</taxon>
        <taxon>Actinomycetota</taxon>
        <taxon>Actinomycetes</taxon>
        <taxon>Kitasatosporales</taxon>
        <taxon>Streptomycetaceae</taxon>
        <taxon>Streptomyces</taxon>
    </lineage>
</organism>
<reference evidence="6 7" key="1">
    <citation type="journal article" date="2019" name="Microb. Cell Fact.">
        <title>Exploring novel herbicidin analogues by transcriptional regulator overexpression and MS/MS molecular networking.</title>
        <authorList>
            <person name="Shi Y."/>
            <person name="Gu R."/>
            <person name="Li Y."/>
            <person name="Wang X."/>
            <person name="Ren W."/>
            <person name="Li X."/>
            <person name="Wang L."/>
            <person name="Xie Y."/>
            <person name="Hong B."/>
        </authorList>
    </citation>
    <scope>NUCLEOTIDE SEQUENCE [LARGE SCALE GENOMIC DNA]</scope>
    <source>
        <strain evidence="6 7">US-43</strain>
    </source>
</reference>
<evidence type="ECO:0000256" key="4">
    <source>
        <dbReference type="SAM" id="SignalP"/>
    </source>
</evidence>
<dbReference type="PANTHER" id="PTHR43248:SF29">
    <property type="entry name" value="TRIPEPTIDYL AMINOPEPTIDASE"/>
    <property type="match status" value="1"/>
</dbReference>
<dbReference type="Pfam" id="PF08386">
    <property type="entry name" value="Abhydrolase_4"/>
    <property type="match status" value="1"/>
</dbReference>
<feature type="domain" description="Peptidase S33 tripeptidyl aminopeptidase-like C-terminal" evidence="5">
    <location>
        <begin position="420"/>
        <end position="518"/>
    </location>
</feature>
<dbReference type="AlphaFoldDB" id="A0A5N5VZ55"/>
<dbReference type="InterPro" id="IPR051601">
    <property type="entry name" value="Serine_prot/Carboxylest_S33"/>
</dbReference>
<dbReference type="Proteomes" id="UP000327000">
    <property type="component" value="Unassembled WGS sequence"/>
</dbReference>
<keyword evidence="2 4" id="KW-0732">Signal</keyword>
<keyword evidence="7" id="KW-1185">Reference proteome</keyword>
<gene>
    <name evidence="6" type="ORF">FRZ00_34000</name>
</gene>
<dbReference type="Gene3D" id="3.40.50.1820">
    <property type="entry name" value="alpha/beta hydrolase"/>
    <property type="match status" value="1"/>
</dbReference>
<evidence type="ECO:0000313" key="6">
    <source>
        <dbReference type="EMBL" id="KAB7833133.1"/>
    </source>
</evidence>
<evidence type="ECO:0000256" key="2">
    <source>
        <dbReference type="ARBA" id="ARBA00022729"/>
    </source>
</evidence>
<accession>A0A5N5VZ55</accession>
<evidence type="ECO:0000256" key="1">
    <source>
        <dbReference type="ARBA" id="ARBA00010088"/>
    </source>
</evidence>
<dbReference type="EMBL" id="VOKX01000140">
    <property type="protein sequence ID" value="KAB7833133.1"/>
    <property type="molecule type" value="Genomic_DNA"/>
</dbReference>
<dbReference type="OrthoDB" id="4447445at2"/>
<dbReference type="GO" id="GO:0016787">
    <property type="term" value="F:hydrolase activity"/>
    <property type="evidence" value="ECO:0007669"/>
    <property type="project" value="UniProtKB-KW"/>
</dbReference>
<comment type="similarity">
    <text evidence="1">Belongs to the peptidase S33 family.</text>
</comment>
<name>A0A5N5VZ55_STRMB</name>
<dbReference type="RefSeq" id="WP_152266196.1">
    <property type="nucleotide sequence ID" value="NZ_VOKX01000140.1"/>
</dbReference>
<proteinExistence type="inferred from homology"/>